<reference evidence="1 2" key="1">
    <citation type="journal article" date="2015" name="Stand. Genomic Sci.">
        <title>Genomic Encyclopedia of Bacterial and Archaeal Type Strains, Phase III: the genomes of soil and plant-associated and newly described type strains.</title>
        <authorList>
            <person name="Whitman W.B."/>
            <person name="Woyke T."/>
            <person name="Klenk H.P."/>
            <person name="Zhou Y."/>
            <person name="Lilburn T.G."/>
            <person name="Beck B.J."/>
            <person name="De Vos P."/>
            <person name="Vandamme P."/>
            <person name="Eisen J.A."/>
            <person name="Garrity G."/>
            <person name="Hugenholtz P."/>
            <person name="Kyrpides N.C."/>
        </authorList>
    </citation>
    <scope>NUCLEOTIDE SEQUENCE [LARGE SCALE GENOMIC DNA]</scope>
    <source>
        <strain evidence="1 2">CGMCC 1.7271</strain>
    </source>
</reference>
<evidence type="ECO:0000313" key="1">
    <source>
        <dbReference type="EMBL" id="TWI79472.1"/>
    </source>
</evidence>
<dbReference type="AlphaFoldDB" id="A0A562SE21"/>
<dbReference type="EMBL" id="VLLE01000006">
    <property type="protein sequence ID" value="TWI79472.1"/>
    <property type="molecule type" value="Genomic_DNA"/>
</dbReference>
<comment type="caution">
    <text evidence="1">The sequence shown here is derived from an EMBL/GenBank/DDBJ whole genome shotgun (WGS) entry which is preliminary data.</text>
</comment>
<accession>A0A562SE21</accession>
<evidence type="ECO:0000313" key="2">
    <source>
        <dbReference type="Proteomes" id="UP000316167"/>
    </source>
</evidence>
<keyword evidence="2" id="KW-1185">Reference proteome</keyword>
<name>A0A562SE21_9BACT</name>
<gene>
    <name evidence="1" type="ORF">IQ13_3877</name>
</gene>
<dbReference type="Proteomes" id="UP000316167">
    <property type="component" value="Unassembled WGS sequence"/>
</dbReference>
<proteinExistence type="predicted"/>
<organism evidence="1 2">
    <name type="scientific">Lacibacter cauensis</name>
    <dbReference type="NCBI Taxonomy" id="510947"/>
    <lineage>
        <taxon>Bacteria</taxon>
        <taxon>Pseudomonadati</taxon>
        <taxon>Bacteroidota</taxon>
        <taxon>Chitinophagia</taxon>
        <taxon>Chitinophagales</taxon>
        <taxon>Chitinophagaceae</taxon>
        <taxon>Lacibacter</taxon>
    </lineage>
</organism>
<sequence>MNFLKEVVLFLLFRKKAKIGISSVNPRKSVIDKKVPISDGLNQI</sequence>
<protein>
    <submittedName>
        <fullName evidence="1">Uncharacterized protein</fullName>
    </submittedName>
</protein>